<evidence type="ECO:0000256" key="1">
    <source>
        <dbReference type="SAM" id="Phobius"/>
    </source>
</evidence>
<name>A0ABU5Z9K7_9FLAO</name>
<feature type="transmembrane region" description="Helical" evidence="1">
    <location>
        <begin position="20"/>
        <end position="42"/>
    </location>
</feature>
<feature type="transmembrane region" description="Helical" evidence="1">
    <location>
        <begin position="190"/>
        <end position="210"/>
    </location>
</feature>
<keyword evidence="1" id="KW-0812">Transmembrane</keyword>
<dbReference type="Proteomes" id="UP001311730">
    <property type="component" value="Unassembled WGS sequence"/>
</dbReference>
<proteinExistence type="predicted"/>
<protein>
    <submittedName>
        <fullName evidence="2">DMT family transporter</fullName>
    </submittedName>
</protein>
<organism evidence="2 3">
    <name type="scientific">Capnocytophaga gingivalis</name>
    <dbReference type="NCBI Taxonomy" id="1017"/>
    <lineage>
        <taxon>Bacteria</taxon>
        <taxon>Pseudomonadati</taxon>
        <taxon>Bacteroidota</taxon>
        <taxon>Flavobacteriia</taxon>
        <taxon>Flavobacteriales</taxon>
        <taxon>Flavobacteriaceae</taxon>
        <taxon>Capnocytophaga</taxon>
    </lineage>
</organism>
<feature type="transmembrane region" description="Helical" evidence="1">
    <location>
        <begin position="157"/>
        <end position="178"/>
    </location>
</feature>
<dbReference type="EMBL" id="JAYKBW010000011">
    <property type="protein sequence ID" value="MEB3075660.1"/>
    <property type="molecule type" value="Genomic_DNA"/>
</dbReference>
<keyword evidence="3" id="KW-1185">Reference proteome</keyword>
<sequence>MSVNTDPKLITHNLKRIMPAIVWVQFTALGFFFLCLAGVYWLDPTIWSLTKVEPFTALSKIVNPPLLSSLDALIGHRFHYSVIAAFLVGVLLIGISILIGTVVAKIRQLLKKEPLPLTEWMKDILLFEGIFLGVLAVGALFWTLFTSFDDTRDRDNSSYMFFALLPITAVLFLLGRFLSRKGYRLTGMSLLGLFGVGLFYGLGVSIYLFFKGELNTDYDYFDLLRRPSAQVVDESQYDGSYIGQERKTFSDTDTGDTYQREEVKAPEWDFVAFSKDSLQKLLNNEIYKKVDDLNEFFIKEDGYLYPMGIYAKGDTLARKQPTLYQLQRYIGRDNNKLLAFWYHFGDSVMEAMYQSGQLGENTYMHRTLNGQIADLLNVYELQGDNDQLYEDILDVMNQSSYIEDHIKGLKKVFKEYDIPEFERDLTDSNSPSDGYVRWVYTFWARRFNEGNTAAVLTILRSMNSE</sequence>
<gene>
    <name evidence="2" type="ORF">VJJ08_10175</name>
</gene>
<feature type="transmembrane region" description="Helical" evidence="1">
    <location>
        <begin position="124"/>
        <end position="145"/>
    </location>
</feature>
<keyword evidence="1" id="KW-0472">Membrane</keyword>
<reference evidence="2 3" key="1">
    <citation type="submission" date="2023-12" db="EMBL/GenBank/DDBJ databases">
        <title>Genomic sequences of Capnocytophaga and Parvimonas strains.</title>
        <authorList>
            <person name="Watt R.M."/>
            <person name="Wang M."/>
            <person name="Yang T."/>
            <person name="Tong W.M."/>
        </authorList>
    </citation>
    <scope>NUCLEOTIDE SEQUENCE [LARGE SCALE GENOMIC DNA]</scope>
    <source>
        <strain evidence="2 3">CCUG 13096</strain>
    </source>
</reference>
<dbReference type="RefSeq" id="WP_323983822.1">
    <property type="nucleotide sequence ID" value="NZ_JAYKBW010000011.1"/>
</dbReference>
<evidence type="ECO:0000313" key="2">
    <source>
        <dbReference type="EMBL" id="MEB3075660.1"/>
    </source>
</evidence>
<evidence type="ECO:0000313" key="3">
    <source>
        <dbReference type="Proteomes" id="UP001311730"/>
    </source>
</evidence>
<accession>A0ABU5Z9K7</accession>
<feature type="transmembrane region" description="Helical" evidence="1">
    <location>
        <begin position="78"/>
        <end position="103"/>
    </location>
</feature>
<keyword evidence="1" id="KW-1133">Transmembrane helix</keyword>
<comment type="caution">
    <text evidence="2">The sequence shown here is derived from an EMBL/GenBank/DDBJ whole genome shotgun (WGS) entry which is preliminary data.</text>
</comment>